<feature type="domain" description="HNH nuclease" evidence="1">
    <location>
        <begin position="165"/>
        <end position="189"/>
    </location>
</feature>
<dbReference type="EMBL" id="RCZO01000006">
    <property type="protein sequence ID" value="TPG08423.1"/>
    <property type="molecule type" value="Genomic_DNA"/>
</dbReference>
<dbReference type="Proteomes" id="UP000319486">
    <property type="component" value="Unassembled WGS sequence"/>
</dbReference>
<keyword evidence="2" id="KW-0255">Endonuclease</keyword>
<keyword evidence="3" id="KW-1185">Reference proteome</keyword>
<evidence type="ECO:0000259" key="1">
    <source>
        <dbReference type="Pfam" id="PF13392"/>
    </source>
</evidence>
<accession>A0A502C6I8</accession>
<comment type="caution">
    <text evidence="2">The sequence shown here is derived from an EMBL/GenBank/DDBJ whole genome shotgun (WGS) entry which is preliminary data.</text>
</comment>
<sequence length="246" mass="27908">MVCAKCTIHRHARALGLVFDDKHRWTPAEDAVLRARYPDEQTADIARDLGLNIGRVYQRAGALGLHKTEAFMASDAAGRIQRGRQDPRMVAHQFQKGIVPANKGLRRPGWAVGRMRETQFKKGRPAHEARNYVPIGTEKYDAKRKVTMRKVTDDPAVFPVMRWRPVHVLVWEAAHGPVPAGHIVVFKKGLKTLVSADITVDLLDLVTLAENMRRNTYHNYPQPIPQLIQLRGALNRKINKREKKQA</sequence>
<dbReference type="InterPro" id="IPR003615">
    <property type="entry name" value="HNH_nuc"/>
</dbReference>
<evidence type="ECO:0000313" key="3">
    <source>
        <dbReference type="Proteomes" id="UP000319486"/>
    </source>
</evidence>
<proteinExistence type="predicted"/>
<name>A0A502C6I8_9GAMM</name>
<reference evidence="2 3" key="1">
    <citation type="journal article" date="2019" name="Environ. Microbiol.">
        <title>Species interactions and distinct microbial communities in high Arctic permafrost affected cryosols are associated with the CH4 and CO2 gas fluxes.</title>
        <authorList>
            <person name="Altshuler I."/>
            <person name="Hamel J."/>
            <person name="Turney S."/>
            <person name="Magnuson E."/>
            <person name="Levesque R."/>
            <person name="Greer C."/>
            <person name="Whyte L.G."/>
        </authorList>
    </citation>
    <scope>NUCLEOTIDE SEQUENCE [LARGE SCALE GENOMIC DNA]</scope>
    <source>
        <strain evidence="2 3">S13Y</strain>
    </source>
</reference>
<keyword evidence="2" id="KW-0540">Nuclease</keyword>
<dbReference type="Pfam" id="PF13392">
    <property type="entry name" value="HNH_3"/>
    <property type="match status" value="1"/>
</dbReference>
<protein>
    <submittedName>
        <fullName evidence="2">HNH endonuclease</fullName>
    </submittedName>
</protein>
<dbReference type="GO" id="GO:0004519">
    <property type="term" value="F:endonuclease activity"/>
    <property type="evidence" value="ECO:0007669"/>
    <property type="project" value="UniProtKB-KW"/>
</dbReference>
<gene>
    <name evidence="2" type="ORF">EAH88_11650</name>
</gene>
<evidence type="ECO:0000313" key="2">
    <source>
        <dbReference type="EMBL" id="TPG08423.1"/>
    </source>
</evidence>
<dbReference type="AlphaFoldDB" id="A0A502C6I8"/>
<keyword evidence="2" id="KW-0378">Hydrolase</keyword>
<organism evidence="2 3">
    <name type="scientific">Rhodanobacter glycinis</name>
    <dbReference type="NCBI Taxonomy" id="582702"/>
    <lineage>
        <taxon>Bacteria</taxon>
        <taxon>Pseudomonadati</taxon>
        <taxon>Pseudomonadota</taxon>
        <taxon>Gammaproteobacteria</taxon>
        <taxon>Lysobacterales</taxon>
        <taxon>Rhodanobacteraceae</taxon>
        <taxon>Rhodanobacter</taxon>
    </lineage>
</organism>